<keyword evidence="10 12" id="KW-0472">Membrane</keyword>
<keyword evidence="7" id="KW-0862">Zinc</keyword>
<sequence length="647" mass="70939">MNFFESQDRVRKNTFQLVLLFGLAVITLIIMTNLLVMLSFGFLNSEQLQDTEAFVLQMDWQTFATVSAAVAAVVVIGSLYKMMALSAGGKVVAESLGGTLIPQDTDNLSHRKLLNVVQEMAIASGTPAPPVYVLTEEQGINAFAAGFTPSDAVIGVTQGTIDHLSRDQLQGVIAHEFSHIFNGDMRLNIRLMGVLNGILVLGIIGYYILYSSAFTRHSRGNDKSSGGIMVLGIGLMVIGFAGTFFGGLIKAAVSRQREYLADASAVQFTRNPDGIAGALKRIGGLEYGSAVENPGAPEVSHAFFAQGISGFMQSLSATHPPLDKRILAIDPRWDGKFDTADKVDPAEAEETSSAKNESMTREEMARKVASVVAGATMVDVANAIDQIGNPSDETILHARSLISEIPAVIKETARDPFGARAIVYCMVLDKEQAIRSQQLQHLQKDADPDVFALTTKLLPEMDTLKIEHRLPLIDITIPTLKQLSLNQYKIFRKNLVALIEMDNKIDLMEWSLQKILFNHLDGQFFKLTRPKARYAHLSRLKKETSLILSVLAFTSQDDQNKIEQSFDAAAKTLKFDGLKLVSKNEINLSDLDRSLQKLAQLKPLTKPQLLKACVVSITHDQIVSPIEIELLRTFSDVLDCPIPPIKS</sequence>
<evidence type="ECO:0000256" key="9">
    <source>
        <dbReference type="ARBA" id="ARBA00023049"/>
    </source>
</evidence>
<keyword evidence="4 12" id="KW-0812">Transmembrane</keyword>
<keyword evidence="5" id="KW-0479">Metal-binding</keyword>
<keyword evidence="3" id="KW-0645">Protease</keyword>
<evidence type="ECO:0000256" key="5">
    <source>
        <dbReference type="ARBA" id="ARBA00022723"/>
    </source>
</evidence>
<name>A0A3B1AG25_9ZZZZ</name>
<feature type="domain" description="Peptidase M48" evidence="13">
    <location>
        <begin position="110"/>
        <end position="330"/>
    </location>
</feature>
<dbReference type="Gene3D" id="3.30.2010.10">
    <property type="entry name" value="Metalloproteases ('zincins'), catalytic domain"/>
    <property type="match status" value="1"/>
</dbReference>
<keyword evidence="9" id="KW-0482">Metalloprotease</keyword>
<dbReference type="InterPro" id="IPR001915">
    <property type="entry name" value="Peptidase_M48"/>
</dbReference>
<dbReference type="PANTHER" id="PTHR43221:SF2">
    <property type="entry name" value="PROTEASE HTPX HOMOLOG"/>
    <property type="match status" value="1"/>
</dbReference>
<evidence type="ECO:0000256" key="8">
    <source>
        <dbReference type="ARBA" id="ARBA00022989"/>
    </source>
</evidence>
<feature type="transmembrane region" description="Helical" evidence="12">
    <location>
        <begin position="17"/>
        <end position="40"/>
    </location>
</feature>
<evidence type="ECO:0000256" key="7">
    <source>
        <dbReference type="ARBA" id="ARBA00022833"/>
    </source>
</evidence>
<dbReference type="AlphaFoldDB" id="A0A3B1AG25"/>
<dbReference type="CDD" id="cd07340">
    <property type="entry name" value="M48B_Htpx_like"/>
    <property type="match status" value="1"/>
</dbReference>
<dbReference type="PANTHER" id="PTHR43221">
    <property type="entry name" value="PROTEASE HTPX"/>
    <property type="match status" value="1"/>
</dbReference>
<protein>
    <recommendedName>
        <fullName evidence="13">Peptidase M48 domain-containing protein</fullName>
    </recommendedName>
</protein>
<keyword evidence="2" id="KW-1003">Cell membrane</keyword>
<dbReference type="GO" id="GO:0046872">
    <property type="term" value="F:metal ion binding"/>
    <property type="evidence" value="ECO:0007669"/>
    <property type="project" value="UniProtKB-KW"/>
</dbReference>
<evidence type="ECO:0000256" key="10">
    <source>
        <dbReference type="ARBA" id="ARBA00023136"/>
    </source>
</evidence>
<accession>A0A3B1AG25</accession>
<dbReference type="Pfam" id="PF01435">
    <property type="entry name" value="Peptidase_M48"/>
    <property type="match status" value="1"/>
</dbReference>
<evidence type="ECO:0000256" key="3">
    <source>
        <dbReference type="ARBA" id="ARBA00022670"/>
    </source>
</evidence>
<feature type="transmembrane region" description="Helical" evidence="12">
    <location>
        <begin position="187"/>
        <end position="208"/>
    </location>
</feature>
<dbReference type="GO" id="GO:0006508">
    <property type="term" value="P:proteolysis"/>
    <property type="evidence" value="ECO:0007669"/>
    <property type="project" value="UniProtKB-KW"/>
</dbReference>
<evidence type="ECO:0000256" key="1">
    <source>
        <dbReference type="ARBA" id="ARBA00001947"/>
    </source>
</evidence>
<comment type="cofactor">
    <cofactor evidence="1">
        <name>Zn(2+)</name>
        <dbReference type="ChEBI" id="CHEBI:29105"/>
    </cofactor>
</comment>
<keyword evidence="8 12" id="KW-1133">Transmembrane helix</keyword>
<feature type="transmembrane region" description="Helical" evidence="12">
    <location>
        <begin position="228"/>
        <end position="249"/>
    </location>
</feature>
<proteinExistence type="predicted"/>
<evidence type="ECO:0000256" key="6">
    <source>
        <dbReference type="ARBA" id="ARBA00022801"/>
    </source>
</evidence>
<keyword evidence="6" id="KW-0378">Hydrolase</keyword>
<evidence type="ECO:0000313" key="14">
    <source>
        <dbReference type="EMBL" id="VAW98437.1"/>
    </source>
</evidence>
<dbReference type="InterPro" id="IPR050083">
    <property type="entry name" value="HtpX_protease"/>
</dbReference>
<evidence type="ECO:0000259" key="13">
    <source>
        <dbReference type="Pfam" id="PF01435"/>
    </source>
</evidence>
<reference evidence="14" key="1">
    <citation type="submission" date="2018-06" db="EMBL/GenBank/DDBJ databases">
        <authorList>
            <person name="Zhirakovskaya E."/>
        </authorList>
    </citation>
    <scope>NUCLEOTIDE SEQUENCE</scope>
</reference>
<feature type="transmembrane region" description="Helical" evidence="12">
    <location>
        <begin position="60"/>
        <end position="80"/>
    </location>
</feature>
<evidence type="ECO:0000256" key="4">
    <source>
        <dbReference type="ARBA" id="ARBA00022692"/>
    </source>
</evidence>
<organism evidence="14">
    <name type="scientific">hydrothermal vent metagenome</name>
    <dbReference type="NCBI Taxonomy" id="652676"/>
    <lineage>
        <taxon>unclassified sequences</taxon>
        <taxon>metagenomes</taxon>
        <taxon>ecological metagenomes</taxon>
    </lineage>
</organism>
<dbReference type="GO" id="GO:0004222">
    <property type="term" value="F:metalloendopeptidase activity"/>
    <property type="evidence" value="ECO:0007669"/>
    <property type="project" value="InterPro"/>
</dbReference>
<dbReference type="EMBL" id="UOFR01000059">
    <property type="protein sequence ID" value="VAW98437.1"/>
    <property type="molecule type" value="Genomic_DNA"/>
</dbReference>
<evidence type="ECO:0000256" key="2">
    <source>
        <dbReference type="ARBA" id="ARBA00022475"/>
    </source>
</evidence>
<evidence type="ECO:0000256" key="11">
    <source>
        <dbReference type="SAM" id="MobiDB-lite"/>
    </source>
</evidence>
<feature type="region of interest" description="Disordered" evidence="11">
    <location>
        <begin position="340"/>
        <end position="362"/>
    </location>
</feature>
<evidence type="ECO:0000256" key="12">
    <source>
        <dbReference type="SAM" id="Phobius"/>
    </source>
</evidence>
<gene>
    <name evidence="14" type="ORF">MNBD_GAMMA21-806</name>
</gene>